<dbReference type="Proteomes" id="UP000186601">
    <property type="component" value="Unassembled WGS sequence"/>
</dbReference>
<name>A0A2R6NUM4_9APHY</name>
<gene>
    <name evidence="1" type="ORF">PHLCEN_2v8104</name>
</gene>
<evidence type="ECO:0000313" key="2">
    <source>
        <dbReference type="Proteomes" id="UP000186601"/>
    </source>
</evidence>
<evidence type="ECO:0000313" key="1">
    <source>
        <dbReference type="EMBL" id="PSR77030.1"/>
    </source>
</evidence>
<organism evidence="1 2">
    <name type="scientific">Hermanssonia centrifuga</name>
    <dbReference type="NCBI Taxonomy" id="98765"/>
    <lineage>
        <taxon>Eukaryota</taxon>
        <taxon>Fungi</taxon>
        <taxon>Dikarya</taxon>
        <taxon>Basidiomycota</taxon>
        <taxon>Agaricomycotina</taxon>
        <taxon>Agaricomycetes</taxon>
        <taxon>Polyporales</taxon>
        <taxon>Meruliaceae</taxon>
        <taxon>Hermanssonia</taxon>
    </lineage>
</organism>
<accession>A0A2R6NUM4</accession>
<sequence length="133" mass="14330">MEWHFVNGGGKSDDKAHSCACLPKTPVKEGVYRRVLRAGRVGDDAFDPLAIVVDECLPRGEACCQEIELLEGANEVEDDCGINVLVLLDGEGEVCDIVGEVPLEVGGDQDHRSRLCHSVGKVQLPFGRPAGFK</sequence>
<keyword evidence="2" id="KW-1185">Reference proteome</keyword>
<proteinExistence type="predicted"/>
<protein>
    <submittedName>
        <fullName evidence="1">Uncharacterized protein</fullName>
    </submittedName>
</protein>
<comment type="caution">
    <text evidence="1">The sequence shown here is derived from an EMBL/GenBank/DDBJ whole genome shotgun (WGS) entry which is preliminary data.</text>
</comment>
<dbReference type="AlphaFoldDB" id="A0A2R6NUM4"/>
<dbReference type="EMBL" id="MLYV02000817">
    <property type="protein sequence ID" value="PSR77030.1"/>
    <property type="molecule type" value="Genomic_DNA"/>
</dbReference>
<reference evidence="1 2" key="1">
    <citation type="submission" date="2018-02" db="EMBL/GenBank/DDBJ databases">
        <title>Genome sequence of the basidiomycete white-rot fungus Phlebia centrifuga.</title>
        <authorList>
            <person name="Granchi Z."/>
            <person name="Peng M."/>
            <person name="de Vries R.P."/>
            <person name="Hilden K."/>
            <person name="Makela M.R."/>
            <person name="Grigoriev I."/>
            <person name="Riley R."/>
        </authorList>
    </citation>
    <scope>NUCLEOTIDE SEQUENCE [LARGE SCALE GENOMIC DNA]</scope>
    <source>
        <strain evidence="1 2">FBCC195</strain>
    </source>
</reference>